<dbReference type="OrthoDB" id="74312at2"/>
<dbReference type="EMBL" id="FTMD01000008">
    <property type="protein sequence ID" value="SIQ95792.1"/>
    <property type="molecule type" value="Genomic_DNA"/>
</dbReference>
<evidence type="ECO:0000313" key="2">
    <source>
        <dbReference type="EMBL" id="SIQ95792.1"/>
    </source>
</evidence>
<evidence type="ECO:0000256" key="1">
    <source>
        <dbReference type="SAM" id="MobiDB-lite"/>
    </source>
</evidence>
<dbReference type="RefSeq" id="WP_076602635.1">
    <property type="nucleotide sequence ID" value="NZ_FTMD01000008.1"/>
</dbReference>
<organism evidence="2 3">
    <name type="scientific">Aromatoleum tolulyticum</name>
    <dbReference type="NCBI Taxonomy" id="34027"/>
    <lineage>
        <taxon>Bacteria</taxon>
        <taxon>Pseudomonadati</taxon>
        <taxon>Pseudomonadota</taxon>
        <taxon>Betaproteobacteria</taxon>
        <taxon>Rhodocyclales</taxon>
        <taxon>Rhodocyclaceae</taxon>
        <taxon>Aromatoleum</taxon>
    </lineage>
</organism>
<dbReference type="AlphaFoldDB" id="A0A1N6X0C0"/>
<dbReference type="Proteomes" id="UP000186819">
    <property type="component" value="Unassembled WGS sequence"/>
</dbReference>
<protein>
    <submittedName>
        <fullName evidence="2">Uncharacterized protein</fullName>
    </submittedName>
</protein>
<name>A0A1N6X0C0_9RHOO</name>
<feature type="compositionally biased region" description="Basic and acidic residues" evidence="1">
    <location>
        <begin position="56"/>
        <end position="67"/>
    </location>
</feature>
<accession>A0A1N6X0C0</accession>
<dbReference type="STRING" id="34027.SAMN05421829_108143"/>
<reference evidence="3" key="1">
    <citation type="submission" date="2017-01" db="EMBL/GenBank/DDBJ databases">
        <authorList>
            <person name="Varghese N."/>
            <person name="Submissions S."/>
        </authorList>
    </citation>
    <scope>NUCLEOTIDE SEQUENCE [LARGE SCALE GENOMIC DNA]</scope>
    <source>
        <strain evidence="3">ATCC 51758</strain>
    </source>
</reference>
<evidence type="ECO:0000313" key="3">
    <source>
        <dbReference type="Proteomes" id="UP000186819"/>
    </source>
</evidence>
<gene>
    <name evidence="2" type="ORF">SAMN05421829_108143</name>
</gene>
<feature type="region of interest" description="Disordered" evidence="1">
    <location>
        <begin position="40"/>
        <end position="67"/>
    </location>
</feature>
<proteinExistence type="predicted"/>
<dbReference type="Gene3D" id="2.20.28.10">
    <property type="match status" value="1"/>
</dbReference>
<keyword evidence="3" id="KW-1185">Reference proteome</keyword>
<sequence>MTTCPKCGYTRQSTDAAPDYECPSCGVIYQKFLEAQAKKRQQAEEQAARDAGVAEAARKREDEARVAEEDKIKANLTSCRACKGVVSWGAKSCPHCGQRKPAGPKPVSRRTQVIVLLGLVAVIVALANAPRDGNATDDFSATAACQSVIKRGLKAPSSASFASGKDLVRRRPDGSVNVIGYVDAQNGFGATLRNEYECELVQNGGGFSVKHAGMNGEVLF</sequence>